<dbReference type="EMBL" id="BTRK01000003">
    <property type="protein sequence ID" value="GMR43774.1"/>
    <property type="molecule type" value="Genomic_DNA"/>
</dbReference>
<evidence type="ECO:0000313" key="2">
    <source>
        <dbReference type="Proteomes" id="UP001328107"/>
    </source>
</evidence>
<sequence length="68" mass="8234">LIENEGWKRFDNDDDRSKISSLEFHEDEESFRKMLNEITTRRSGQSVSIDVDVIDNWEEKEEKRKKMN</sequence>
<name>A0AAN5CGV8_9BILA</name>
<dbReference type="Proteomes" id="UP001328107">
    <property type="component" value="Unassembled WGS sequence"/>
</dbReference>
<keyword evidence="2" id="KW-1185">Reference proteome</keyword>
<dbReference type="AlphaFoldDB" id="A0AAN5CGV8"/>
<accession>A0AAN5CGV8</accession>
<evidence type="ECO:0000313" key="1">
    <source>
        <dbReference type="EMBL" id="GMR43774.1"/>
    </source>
</evidence>
<comment type="caution">
    <text evidence="1">The sequence shown here is derived from an EMBL/GenBank/DDBJ whole genome shotgun (WGS) entry which is preliminary data.</text>
</comment>
<proteinExistence type="predicted"/>
<feature type="non-terminal residue" evidence="1">
    <location>
        <position position="68"/>
    </location>
</feature>
<feature type="non-terminal residue" evidence="1">
    <location>
        <position position="1"/>
    </location>
</feature>
<protein>
    <submittedName>
        <fullName evidence="1">Uncharacterized protein</fullName>
    </submittedName>
</protein>
<organism evidence="1 2">
    <name type="scientific">Pristionchus mayeri</name>
    <dbReference type="NCBI Taxonomy" id="1317129"/>
    <lineage>
        <taxon>Eukaryota</taxon>
        <taxon>Metazoa</taxon>
        <taxon>Ecdysozoa</taxon>
        <taxon>Nematoda</taxon>
        <taxon>Chromadorea</taxon>
        <taxon>Rhabditida</taxon>
        <taxon>Rhabditina</taxon>
        <taxon>Diplogasteromorpha</taxon>
        <taxon>Diplogasteroidea</taxon>
        <taxon>Neodiplogasteridae</taxon>
        <taxon>Pristionchus</taxon>
    </lineage>
</organism>
<gene>
    <name evidence="1" type="ORF">PMAYCL1PPCAC_13969</name>
</gene>
<reference evidence="2" key="1">
    <citation type="submission" date="2022-10" db="EMBL/GenBank/DDBJ databases">
        <title>Genome assembly of Pristionchus species.</title>
        <authorList>
            <person name="Yoshida K."/>
            <person name="Sommer R.J."/>
        </authorList>
    </citation>
    <scope>NUCLEOTIDE SEQUENCE [LARGE SCALE GENOMIC DNA]</scope>
    <source>
        <strain evidence="2">RS5460</strain>
    </source>
</reference>